<organism evidence="2 3">
    <name type="scientific">Clostridium simiarum</name>
    <dbReference type="NCBI Taxonomy" id="2841506"/>
    <lineage>
        <taxon>Bacteria</taxon>
        <taxon>Bacillati</taxon>
        <taxon>Bacillota</taxon>
        <taxon>Clostridia</taxon>
        <taxon>Eubacteriales</taxon>
        <taxon>Clostridiaceae</taxon>
        <taxon>Clostridium</taxon>
    </lineage>
</organism>
<dbReference type="PANTHER" id="PTHR42924">
    <property type="entry name" value="EXONUCLEASE"/>
    <property type="match status" value="1"/>
</dbReference>
<dbReference type="InterPro" id="IPR004013">
    <property type="entry name" value="PHP_dom"/>
</dbReference>
<dbReference type="PANTHER" id="PTHR42924:SF3">
    <property type="entry name" value="POLYMERASE_HISTIDINOL PHOSPHATASE N-TERMINAL DOMAIN-CONTAINING PROTEIN"/>
    <property type="match status" value="1"/>
</dbReference>
<dbReference type="InterPro" id="IPR052018">
    <property type="entry name" value="PHP_domain"/>
</dbReference>
<accession>A0ABS6F2R7</accession>
<name>A0ABS6F2R7_9CLOT</name>
<feature type="domain" description="Polymerase/histidinol phosphatase N-terminal" evidence="1">
    <location>
        <begin position="5"/>
        <end position="70"/>
    </location>
</feature>
<reference evidence="2 3" key="1">
    <citation type="submission" date="2021-06" db="EMBL/GenBank/DDBJ databases">
        <authorList>
            <person name="Sun Q."/>
            <person name="Li D."/>
        </authorList>
    </citation>
    <scope>NUCLEOTIDE SEQUENCE [LARGE SCALE GENOMIC DNA]</scope>
    <source>
        <strain evidence="2 3">MSJ-4</strain>
    </source>
</reference>
<dbReference type="CDD" id="cd07438">
    <property type="entry name" value="PHP_HisPPase_AMP"/>
    <property type="match status" value="1"/>
</dbReference>
<dbReference type="Proteomes" id="UP000736583">
    <property type="component" value="Unassembled WGS sequence"/>
</dbReference>
<gene>
    <name evidence="2" type="ORF">KQI89_13700</name>
</gene>
<protein>
    <submittedName>
        <fullName evidence="2">PHP domain-containing protein</fullName>
    </submittedName>
</protein>
<dbReference type="RefSeq" id="WP_216457527.1">
    <property type="nucleotide sequence ID" value="NZ_JAHLQL010000005.1"/>
</dbReference>
<keyword evidence="3" id="KW-1185">Reference proteome</keyword>
<proteinExistence type="predicted"/>
<dbReference type="Pfam" id="PF02811">
    <property type="entry name" value="PHP"/>
    <property type="match status" value="1"/>
</dbReference>
<evidence type="ECO:0000259" key="1">
    <source>
        <dbReference type="SMART" id="SM00481"/>
    </source>
</evidence>
<evidence type="ECO:0000313" key="2">
    <source>
        <dbReference type="EMBL" id="MBU5592802.1"/>
    </source>
</evidence>
<comment type="caution">
    <text evidence="2">The sequence shown here is derived from an EMBL/GenBank/DDBJ whole genome shotgun (WGS) entry which is preliminary data.</text>
</comment>
<dbReference type="EMBL" id="JAHLQL010000005">
    <property type="protein sequence ID" value="MBU5592802.1"/>
    <property type="molecule type" value="Genomic_DNA"/>
</dbReference>
<evidence type="ECO:0000313" key="3">
    <source>
        <dbReference type="Proteomes" id="UP000736583"/>
    </source>
</evidence>
<dbReference type="InterPro" id="IPR003141">
    <property type="entry name" value="Pol/His_phosphatase_N"/>
</dbReference>
<dbReference type="SMART" id="SM00481">
    <property type="entry name" value="POLIIIAc"/>
    <property type="match status" value="1"/>
</dbReference>
<sequence length="277" mass="31663">MDIRADFHLHTTASDGMLNPRELVVLAKDQGLDLIAITDHDTTEGIKEALIEGEKLGIKVIPGIELSTIHNSESIHILGYFRDNSYENEEFQSFLKDMQDYRISRAKKFIANLDKFFNIKLDYEEIRENAKGVVARPHIAKAIINKGYPYSWDYIFDKLIGKNSPAYVHNKKISIEEGIDILKNLNAVVMLAHPKLVKKTPVEELIKFNFHGLEAVYYLNSEEEQNKYIDIAKKNNKLLCCGSDFHGHGKEDTKHGYIGTVNSNLHELEAFINLFLK</sequence>